<proteinExistence type="predicted"/>
<organism evidence="1 2">
    <name type="scientific">Necator americanus</name>
    <name type="common">Human hookworm</name>
    <dbReference type="NCBI Taxonomy" id="51031"/>
    <lineage>
        <taxon>Eukaryota</taxon>
        <taxon>Metazoa</taxon>
        <taxon>Ecdysozoa</taxon>
        <taxon>Nematoda</taxon>
        <taxon>Chromadorea</taxon>
        <taxon>Rhabditida</taxon>
        <taxon>Rhabditina</taxon>
        <taxon>Rhabditomorpha</taxon>
        <taxon>Strongyloidea</taxon>
        <taxon>Ancylostomatidae</taxon>
        <taxon>Bunostominae</taxon>
        <taxon>Necator</taxon>
    </lineage>
</organism>
<evidence type="ECO:0000313" key="1">
    <source>
        <dbReference type="EMBL" id="KAK6758621.1"/>
    </source>
</evidence>
<accession>A0ABR1EA26</accession>
<evidence type="ECO:0000313" key="2">
    <source>
        <dbReference type="Proteomes" id="UP001303046"/>
    </source>
</evidence>
<keyword evidence="2" id="KW-1185">Reference proteome</keyword>
<reference evidence="1 2" key="1">
    <citation type="submission" date="2023-08" db="EMBL/GenBank/DDBJ databases">
        <title>A Necator americanus chromosomal reference genome.</title>
        <authorList>
            <person name="Ilik V."/>
            <person name="Petrzelkova K.J."/>
            <person name="Pardy F."/>
            <person name="Fuh T."/>
            <person name="Niatou-Singa F.S."/>
            <person name="Gouil Q."/>
            <person name="Baker L."/>
            <person name="Ritchie M.E."/>
            <person name="Jex A.R."/>
            <person name="Gazzola D."/>
            <person name="Li H."/>
            <person name="Toshio Fujiwara R."/>
            <person name="Zhan B."/>
            <person name="Aroian R.V."/>
            <person name="Pafco B."/>
            <person name="Schwarz E.M."/>
        </authorList>
    </citation>
    <scope>NUCLEOTIDE SEQUENCE [LARGE SCALE GENOMIC DNA]</scope>
    <source>
        <strain evidence="1 2">Aroian</strain>
        <tissue evidence="1">Whole animal</tissue>
    </source>
</reference>
<dbReference type="Proteomes" id="UP001303046">
    <property type="component" value="Unassembled WGS sequence"/>
</dbReference>
<name>A0ABR1EA26_NECAM</name>
<sequence length="95" mass="10707">MLGGRNICFYILVLYVLSGAFGLRCYIGRFFEVIKSTTASEKFCAVYIALDCTGGPSGYFDRGYADVSLFNELKLYSTDRPSFMIEESYEKQSTT</sequence>
<comment type="caution">
    <text evidence="1">The sequence shown here is derived from an EMBL/GenBank/DDBJ whole genome shotgun (WGS) entry which is preliminary data.</text>
</comment>
<dbReference type="EMBL" id="JAVFWL010000005">
    <property type="protein sequence ID" value="KAK6758621.1"/>
    <property type="molecule type" value="Genomic_DNA"/>
</dbReference>
<protein>
    <submittedName>
        <fullName evidence="1">Uncharacterized protein</fullName>
    </submittedName>
</protein>
<gene>
    <name evidence="1" type="primary">Necator_chrV.g20860</name>
    <name evidence="1" type="ORF">RB195_016067</name>
</gene>